<reference evidence="12 13" key="1">
    <citation type="journal article" date="2016" name="Mol. Biol. Evol.">
        <title>Comparative Genomics of Early-Diverging Mushroom-Forming Fungi Provides Insights into the Origins of Lignocellulose Decay Capabilities.</title>
        <authorList>
            <person name="Nagy L.G."/>
            <person name="Riley R."/>
            <person name="Tritt A."/>
            <person name="Adam C."/>
            <person name="Daum C."/>
            <person name="Floudas D."/>
            <person name="Sun H."/>
            <person name="Yadav J.S."/>
            <person name="Pangilinan J."/>
            <person name="Larsson K.H."/>
            <person name="Matsuura K."/>
            <person name="Barry K."/>
            <person name="Labutti K."/>
            <person name="Kuo R."/>
            <person name="Ohm R.A."/>
            <person name="Bhattacharya S.S."/>
            <person name="Shirouzu T."/>
            <person name="Yoshinaga Y."/>
            <person name="Martin F.M."/>
            <person name="Grigoriev I.V."/>
            <person name="Hibbett D.S."/>
        </authorList>
    </citation>
    <scope>NUCLEOTIDE SEQUENCE [LARGE SCALE GENOMIC DNA]</scope>
    <source>
        <strain evidence="12 13">HHB12733</strain>
    </source>
</reference>
<feature type="non-terminal residue" evidence="12">
    <location>
        <position position="1"/>
    </location>
</feature>
<evidence type="ECO:0000256" key="11">
    <source>
        <dbReference type="SAM" id="SignalP"/>
    </source>
</evidence>
<gene>
    <name evidence="12" type="ORF">CALCODRAFT_414069</name>
</gene>
<evidence type="ECO:0000256" key="2">
    <source>
        <dbReference type="ARBA" id="ARBA00004922"/>
    </source>
</evidence>
<evidence type="ECO:0000256" key="7">
    <source>
        <dbReference type="ARBA" id="ARBA00023136"/>
    </source>
</evidence>
<feature type="transmembrane region" description="Helical" evidence="10">
    <location>
        <begin position="186"/>
        <end position="206"/>
    </location>
</feature>
<evidence type="ECO:0000256" key="10">
    <source>
        <dbReference type="RuleBase" id="RU365067"/>
    </source>
</evidence>
<feature type="transmembrane region" description="Helical" evidence="10">
    <location>
        <begin position="379"/>
        <end position="400"/>
    </location>
</feature>
<keyword evidence="10" id="KW-0813">Transport</keyword>
<proteinExistence type="inferred from homology"/>
<dbReference type="GO" id="GO:0006488">
    <property type="term" value="P:dolichol-linked oligosaccharide biosynthetic process"/>
    <property type="evidence" value="ECO:0007669"/>
    <property type="project" value="InterPro"/>
</dbReference>
<dbReference type="GO" id="GO:0034203">
    <property type="term" value="P:glycolipid translocation"/>
    <property type="evidence" value="ECO:0007669"/>
    <property type="project" value="TreeGrafter"/>
</dbReference>
<feature type="transmembrane region" description="Helical" evidence="10">
    <location>
        <begin position="89"/>
        <end position="112"/>
    </location>
</feature>
<dbReference type="GO" id="GO:0005789">
    <property type="term" value="C:endoplasmic reticulum membrane"/>
    <property type="evidence" value="ECO:0007669"/>
    <property type="project" value="UniProtKB-SubCell"/>
</dbReference>
<feature type="non-terminal residue" evidence="12">
    <location>
        <position position="465"/>
    </location>
</feature>
<feature type="transmembrane region" description="Helical" evidence="10">
    <location>
        <begin position="124"/>
        <end position="142"/>
    </location>
</feature>
<dbReference type="Pfam" id="PF04506">
    <property type="entry name" value="Rft-1"/>
    <property type="match status" value="1"/>
</dbReference>
<feature type="transmembrane region" description="Helical" evidence="10">
    <location>
        <begin position="341"/>
        <end position="367"/>
    </location>
</feature>
<dbReference type="AlphaFoldDB" id="A0A165DN09"/>
<evidence type="ECO:0000313" key="12">
    <source>
        <dbReference type="EMBL" id="KZT53159.1"/>
    </source>
</evidence>
<keyword evidence="7 10" id="KW-0472">Membrane</keyword>
<dbReference type="FunCoup" id="A0A165DN09">
    <property type="interactions" value="320"/>
</dbReference>
<dbReference type="STRING" id="1353952.A0A165DN09"/>
<evidence type="ECO:0000256" key="1">
    <source>
        <dbReference type="ARBA" id="ARBA00004477"/>
    </source>
</evidence>
<dbReference type="PANTHER" id="PTHR13117">
    <property type="entry name" value="ENDOPLASMIC RETICULUM MULTISPAN TRANSMEMBRANE PROTEIN-RELATED"/>
    <property type="match status" value="1"/>
</dbReference>
<feature type="chain" id="PRO_5007856656" description="Man(5)GlcNAc(2)-PP-dolichol translocation protein RFT1" evidence="11">
    <location>
        <begin position="19"/>
        <end position="465"/>
    </location>
</feature>
<keyword evidence="11" id="KW-0732">Signal</keyword>
<evidence type="ECO:0000256" key="5">
    <source>
        <dbReference type="ARBA" id="ARBA00022824"/>
    </source>
</evidence>
<comment type="function">
    <text evidence="9 10">Intramembrane glycolipid transporter that operates in the biosynthetic pathway of dolichol-linked oligosaccharides, the glycan precursors employed in protein asparagine (N)-glycosylation. The sequential addition of sugars to dolichol pyrophosphate produces dolichol-linked oligosaccharides containing fourteen sugars, including two GlcNAcs, nine mannoses and three glucoses. Once assembled, the oligosaccharide is transferred from the lipid to nascent proteins by oligosaccharyltransferases. The assembly of dolichol-linked oligosaccharides begins on the cytosolic side of the endoplasmic reticulum membrane and finishes in its lumen. RFT1 could mediate the translocation of the cytosolically oriented intermediate DolPP-GlcNAc2Man5, produced by ALG11, into the ER lumen where dolichol-linked oligosaccharides assembly continues. However, the intramembrane lipid transporter activity could not be confirmed in vitro.</text>
</comment>
<keyword evidence="5 10" id="KW-0256">Endoplasmic reticulum</keyword>
<evidence type="ECO:0000313" key="13">
    <source>
        <dbReference type="Proteomes" id="UP000076842"/>
    </source>
</evidence>
<feature type="transmembrane region" description="Helical" evidence="10">
    <location>
        <begin position="163"/>
        <end position="180"/>
    </location>
</feature>
<evidence type="ECO:0000256" key="8">
    <source>
        <dbReference type="ARBA" id="ARBA00044793"/>
    </source>
</evidence>
<comment type="pathway">
    <text evidence="2">Protein modification; protein glycosylation.</text>
</comment>
<evidence type="ECO:0000256" key="3">
    <source>
        <dbReference type="ARBA" id="ARBA00010288"/>
    </source>
</evidence>
<dbReference type="PANTHER" id="PTHR13117:SF5">
    <property type="entry name" value="PROTEIN RFT1 HOMOLOG"/>
    <property type="match status" value="1"/>
</dbReference>
<dbReference type="EMBL" id="KV424044">
    <property type="protein sequence ID" value="KZT53159.1"/>
    <property type="molecule type" value="Genomic_DNA"/>
</dbReference>
<feature type="signal peptide" evidence="11">
    <location>
        <begin position="1"/>
        <end position="18"/>
    </location>
</feature>
<keyword evidence="6 10" id="KW-1133">Transmembrane helix</keyword>
<comment type="subcellular location">
    <subcellularLocation>
        <location evidence="1 10">Endoplasmic reticulum membrane</location>
        <topology evidence="1 10">Multi-pass membrane protein</topology>
    </subcellularLocation>
</comment>
<dbReference type="InterPro" id="IPR007594">
    <property type="entry name" value="RFT1"/>
</dbReference>
<dbReference type="Proteomes" id="UP000076842">
    <property type="component" value="Unassembled WGS sequence"/>
</dbReference>
<comment type="similarity">
    <text evidence="3 10">Belongs to the RFT1 family.</text>
</comment>
<sequence>LATASSLVLLQLLSRIITFVLNQALVRLAPPEVFGTAAVQFDLLLATILFLSRDGTRNALLRANDAHPASPQDAASAHAQKPQTHASHIANIALLPVYLGLPLSLLSSLLYLHTSTPEARLQPLFAPSVYLYALGAFLVLLAEPLHIRAVNELRMGVRVRAEGTAVAANSAATFGIMLLGGPRWALAAFALGKVVYGLTLLAVYLWEYRREGPFYSLLPKPSTVKTAKGSKTTYFDSHLLRLALAMSGQGVVKHFLTEGDSLILARISSLKDQGGYAVANNYGSLIARIVFLPLEETSRLFFSKTLSSADTSAPSSTAPSPTPTPIADSLQSASSVLTTVLLLYTHLALFFLTLGPPLVPTLLAFLLPQRYLHTSAPRVLVAYCAYLPTMAFNGLLEAFFSSTAEQRDLARQARAMLLFSALFLAAAYTFVSTLELGEVGLVYANTLNLTLRAGYSYAYTRRYFS</sequence>
<feature type="transmembrane region" description="Helical" evidence="10">
    <location>
        <begin position="412"/>
        <end position="431"/>
    </location>
</feature>
<evidence type="ECO:0000256" key="4">
    <source>
        <dbReference type="ARBA" id="ARBA00022692"/>
    </source>
</evidence>
<keyword evidence="13" id="KW-1185">Reference proteome</keyword>
<comment type="caution">
    <text evidence="10">Lacks conserved residue(s) required for the propagation of feature annotation.</text>
</comment>
<name>A0A165DN09_9BASI</name>
<keyword evidence="4 10" id="KW-0812">Transmembrane</keyword>
<dbReference type="InParanoid" id="A0A165DN09"/>
<evidence type="ECO:0000256" key="6">
    <source>
        <dbReference type="ARBA" id="ARBA00022989"/>
    </source>
</evidence>
<protein>
    <recommendedName>
        <fullName evidence="8 10">Man(5)GlcNAc(2)-PP-dolichol translocation protein RFT1</fullName>
    </recommendedName>
</protein>
<accession>A0A165DN09</accession>
<organism evidence="12 13">
    <name type="scientific">Calocera cornea HHB12733</name>
    <dbReference type="NCBI Taxonomy" id="1353952"/>
    <lineage>
        <taxon>Eukaryota</taxon>
        <taxon>Fungi</taxon>
        <taxon>Dikarya</taxon>
        <taxon>Basidiomycota</taxon>
        <taxon>Agaricomycotina</taxon>
        <taxon>Dacrymycetes</taxon>
        <taxon>Dacrymycetales</taxon>
        <taxon>Dacrymycetaceae</taxon>
        <taxon>Calocera</taxon>
    </lineage>
</organism>
<evidence type="ECO:0000256" key="9">
    <source>
        <dbReference type="ARBA" id="ARBA00045912"/>
    </source>
</evidence>
<dbReference type="OrthoDB" id="9979195at2759"/>
<feature type="transmembrane region" description="Helical" evidence="10">
    <location>
        <begin position="34"/>
        <end position="52"/>
    </location>
</feature>